<feature type="compositionally biased region" description="Polar residues" evidence="1">
    <location>
        <begin position="230"/>
        <end position="242"/>
    </location>
</feature>
<sequence>MPVLLSLGVTLNTIVNIDPLVRQVIARSSSAIDLTTVDWFALLHVVNAINVPVNSGLRRAACSILRRRAQRNARRIRQDALVAALLWDEDVKPPGEEEAEEDYRDDTVGYGKTKNLEGILHPRGEFGVSEREDDEQDRRRDVLEYRCPEEGDGPVVALRDCDVQITTELVSLLLCQHRGMREASEKPCPEHRTMTYRVEGQPPQLVEQRITAPEPGGRYRGCPRHEDTQQEGGNENTESRASASLGRHVMCDNQTQDKRQRVAAVEDGECRQAYLSRNIAETVNGSGHHRLEGDDAHQRQIADPGVNRVEQISAKYMSERRNETMMMTVETATRETRFEIPVSMTRVTSDSSMAKQELNPSTMIVMKKITAQKLLPGICTKAAGKVMKARLYVPSTSPLSGRIPR</sequence>
<evidence type="ECO:0000256" key="1">
    <source>
        <dbReference type="SAM" id="MobiDB-lite"/>
    </source>
</evidence>
<reference evidence="2 3" key="1">
    <citation type="journal article" date="2019" name="Mol. Biol. Evol.">
        <title>Blast fungal genomes show frequent chromosomal changes, gene gains and losses, and effector gene turnover.</title>
        <authorList>
            <person name="Gomez Luciano L.B."/>
            <person name="Jason Tsai I."/>
            <person name="Chuma I."/>
            <person name="Tosa Y."/>
            <person name="Chen Y.H."/>
            <person name="Li J.Y."/>
            <person name="Li M.Y."/>
            <person name="Jade Lu M.Y."/>
            <person name="Nakayashiki H."/>
            <person name="Li W.H."/>
        </authorList>
    </citation>
    <scope>NUCLEOTIDE SEQUENCE [LARGE SCALE GENOMIC DNA]</scope>
    <source>
        <strain evidence="2">MZ5-1-6</strain>
    </source>
</reference>
<feature type="region of interest" description="Disordered" evidence="1">
    <location>
        <begin position="212"/>
        <end position="243"/>
    </location>
</feature>
<dbReference type="Proteomes" id="UP000294847">
    <property type="component" value="Chromosome 4"/>
</dbReference>
<accession>A0A4P7NG70</accession>
<dbReference type="AlphaFoldDB" id="A0A4P7NG70"/>
<dbReference type="EMBL" id="CP034207">
    <property type="protein sequence ID" value="QBZ60929.1"/>
    <property type="molecule type" value="Genomic_DNA"/>
</dbReference>
<gene>
    <name evidence="2" type="ORF">PoMZ_07873</name>
</gene>
<evidence type="ECO:0000313" key="3">
    <source>
        <dbReference type="Proteomes" id="UP000294847"/>
    </source>
</evidence>
<name>A0A4P7NG70_PYROR</name>
<proteinExistence type="predicted"/>
<organism evidence="2 3">
    <name type="scientific">Pyricularia oryzae</name>
    <name type="common">Rice blast fungus</name>
    <name type="synonym">Magnaporthe oryzae</name>
    <dbReference type="NCBI Taxonomy" id="318829"/>
    <lineage>
        <taxon>Eukaryota</taxon>
        <taxon>Fungi</taxon>
        <taxon>Dikarya</taxon>
        <taxon>Ascomycota</taxon>
        <taxon>Pezizomycotina</taxon>
        <taxon>Sordariomycetes</taxon>
        <taxon>Sordariomycetidae</taxon>
        <taxon>Magnaporthales</taxon>
        <taxon>Pyriculariaceae</taxon>
        <taxon>Pyricularia</taxon>
    </lineage>
</organism>
<evidence type="ECO:0000313" key="2">
    <source>
        <dbReference type="EMBL" id="QBZ60929.1"/>
    </source>
</evidence>
<protein>
    <submittedName>
        <fullName evidence="2">Uncharacterized protein</fullName>
    </submittedName>
</protein>